<dbReference type="Proteomes" id="UP000322214">
    <property type="component" value="Chromosome"/>
</dbReference>
<organism evidence="1 2">
    <name type="scientific">Mariniblastus fucicola</name>
    <dbReference type="NCBI Taxonomy" id="980251"/>
    <lineage>
        <taxon>Bacteria</taxon>
        <taxon>Pseudomonadati</taxon>
        <taxon>Planctomycetota</taxon>
        <taxon>Planctomycetia</taxon>
        <taxon>Pirellulales</taxon>
        <taxon>Pirellulaceae</taxon>
        <taxon>Mariniblastus</taxon>
    </lineage>
</organism>
<proteinExistence type="predicted"/>
<name>A0A5B9P6P5_9BACT</name>
<gene>
    <name evidence="1" type="ORF">MFFC18_21530</name>
</gene>
<dbReference type="KEGG" id="mff:MFFC18_21530"/>
<evidence type="ECO:0000313" key="2">
    <source>
        <dbReference type="Proteomes" id="UP000322214"/>
    </source>
</evidence>
<accession>A0A5B9P6P5</accession>
<evidence type="ECO:0000313" key="1">
    <source>
        <dbReference type="EMBL" id="QEG22277.1"/>
    </source>
</evidence>
<dbReference type="EMBL" id="CP042912">
    <property type="protein sequence ID" value="QEG22277.1"/>
    <property type="molecule type" value="Genomic_DNA"/>
</dbReference>
<keyword evidence="2" id="KW-1185">Reference proteome</keyword>
<protein>
    <submittedName>
        <fullName evidence="1">Uncharacterized protein</fullName>
    </submittedName>
</protein>
<reference evidence="1 2" key="1">
    <citation type="submission" date="2019-08" db="EMBL/GenBank/DDBJ databases">
        <title>Deep-cultivation of Planctomycetes and their phenomic and genomic characterization uncovers novel biology.</title>
        <authorList>
            <person name="Wiegand S."/>
            <person name="Jogler M."/>
            <person name="Boedeker C."/>
            <person name="Pinto D."/>
            <person name="Vollmers J."/>
            <person name="Rivas-Marin E."/>
            <person name="Kohn T."/>
            <person name="Peeters S.H."/>
            <person name="Heuer A."/>
            <person name="Rast P."/>
            <person name="Oberbeckmann S."/>
            <person name="Bunk B."/>
            <person name="Jeske O."/>
            <person name="Meyerdierks A."/>
            <person name="Storesund J.E."/>
            <person name="Kallscheuer N."/>
            <person name="Luecker S."/>
            <person name="Lage O.M."/>
            <person name="Pohl T."/>
            <person name="Merkel B.J."/>
            <person name="Hornburger P."/>
            <person name="Mueller R.-W."/>
            <person name="Bruemmer F."/>
            <person name="Labrenz M."/>
            <person name="Spormann A.M."/>
            <person name="Op den Camp H."/>
            <person name="Overmann J."/>
            <person name="Amann R."/>
            <person name="Jetten M.S.M."/>
            <person name="Mascher T."/>
            <person name="Medema M.H."/>
            <person name="Devos D.P."/>
            <person name="Kaster A.-K."/>
            <person name="Ovreas L."/>
            <person name="Rohde M."/>
            <person name="Galperin M.Y."/>
            <person name="Jogler C."/>
        </authorList>
    </citation>
    <scope>NUCLEOTIDE SEQUENCE [LARGE SCALE GENOMIC DNA]</scope>
    <source>
        <strain evidence="1 2">FC18</strain>
    </source>
</reference>
<sequence length="83" mass="9555">MHVGARCRMSTQRSLNLFEPWLEPSVNHRMHVGARSIVKKRQVVTDRVRLQAFCVFPQATICEAKSIQPPQDNVRVNRADLKT</sequence>
<dbReference type="AlphaFoldDB" id="A0A5B9P6P5"/>